<name>A0AAV4SEZ4_CAEEX</name>
<feature type="signal peptide" evidence="1">
    <location>
        <begin position="1"/>
        <end position="27"/>
    </location>
</feature>
<proteinExistence type="predicted"/>
<dbReference type="AlphaFoldDB" id="A0AAV4SEZ4"/>
<reference evidence="2 3" key="1">
    <citation type="submission" date="2021-06" db="EMBL/GenBank/DDBJ databases">
        <title>Caerostris extrusa draft genome.</title>
        <authorList>
            <person name="Kono N."/>
            <person name="Arakawa K."/>
        </authorList>
    </citation>
    <scope>NUCLEOTIDE SEQUENCE [LARGE SCALE GENOMIC DNA]</scope>
</reference>
<keyword evidence="1" id="KW-0732">Signal</keyword>
<organism evidence="2 3">
    <name type="scientific">Caerostris extrusa</name>
    <name type="common">Bark spider</name>
    <name type="synonym">Caerostris bankana</name>
    <dbReference type="NCBI Taxonomy" id="172846"/>
    <lineage>
        <taxon>Eukaryota</taxon>
        <taxon>Metazoa</taxon>
        <taxon>Ecdysozoa</taxon>
        <taxon>Arthropoda</taxon>
        <taxon>Chelicerata</taxon>
        <taxon>Arachnida</taxon>
        <taxon>Araneae</taxon>
        <taxon>Araneomorphae</taxon>
        <taxon>Entelegynae</taxon>
        <taxon>Araneoidea</taxon>
        <taxon>Araneidae</taxon>
        <taxon>Caerostris</taxon>
    </lineage>
</organism>
<sequence length="124" mass="13950">MNFIHALLFLGLFLNFFFQSYIRKSNARYNPTLVSTEKAHLCTKNHSDKNGYANHENVFAKQTIENGDALSHRRKTHKSANDECGLVCRSVKNVVNDSCDFTLESNGGSITVSDSSRMSKEKSN</sequence>
<dbReference type="Proteomes" id="UP001054945">
    <property type="component" value="Unassembled WGS sequence"/>
</dbReference>
<evidence type="ECO:0000313" key="3">
    <source>
        <dbReference type="Proteomes" id="UP001054945"/>
    </source>
</evidence>
<keyword evidence="3" id="KW-1185">Reference proteome</keyword>
<evidence type="ECO:0000313" key="2">
    <source>
        <dbReference type="EMBL" id="GIY31761.1"/>
    </source>
</evidence>
<feature type="chain" id="PRO_5043394266" evidence="1">
    <location>
        <begin position="28"/>
        <end position="124"/>
    </location>
</feature>
<evidence type="ECO:0000256" key="1">
    <source>
        <dbReference type="SAM" id="SignalP"/>
    </source>
</evidence>
<protein>
    <submittedName>
        <fullName evidence="2">Uncharacterized protein</fullName>
    </submittedName>
</protein>
<dbReference type="EMBL" id="BPLR01009425">
    <property type="protein sequence ID" value="GIY31761.1"/>
    <property type="molecule type" value="Genomic_DNA"/>
</dbReference>
<gene>
    <name evidence="2" type="ORF">CEXT_342891</name>
</gene>
<accession>A0AAV4SEZ4</accession>
<comment type="caution">
    <text evidence="2">The sequence shown here is derived from an EMBL/GenBank/DDBJ whole genome shotgun (WGS) entry which is preliminary data.</text>
</comment>